<evidence type="ECO:0000313" key="4">
    <source>
        <dbReference type="Proteomes" id="UP001345013"/>
    </source>
</evidence>
<feature type="region of interest" description="Disordered" evidence="1">
    <location>
        <begin position="148"/>
        <end position="192"/>
    </location>
</feature>
<keyword evidence="4" id="KW-1185">Reference proteome</keyword>
<dbReference type="InterPro" id="IPR054293">
    <property type="entry name" value="DUF7029"/>
</dbReference>
<feature type="compositionally biased region" description="Low complexity" evidence="1">
    <location>
        <begin position="148"/>
        <end position="163"/>
    </location>
</feature>
<protein>
    <recommendedName>
        <fullName evidence="2">DUF7029 domain-containing protein</fullName>
    </recommendedName>
</protein>
<evidence type="ECO:0000313" key="3">
    <source>
        <dbReference type="EMBL" id="KAK5093496.1"/>
    </source>
</evidence>
<gene>
    <name evidence="3" type="ORF">LTR24_004207</name>
</gene>
<feature type="compositionally biased region" description="Low complexity" evidence="1">
    <location>
        <begin position="11"/>
        <end position="33"/>
    </location>
</feature>
<feature type="region of interest" description="Disordered" evidence="1">
    <location>
        <begin position="1"/>
        <end position="109"/>
    </location>
</feature>
<proteinExistence type="predicted"/>
<feature type="compositionally biased region" description="Low complexity" evidence="1">
    <location>
        <begin position="87"/>
        <end position="102"/>
    </location>
</feature>
<sequence>MTSAAGSLNKTTAGTSSSSSNTNAISRATSSASPSGTYLARSTTFTTTNGEDTRTTTTVTHSIEANATSTTERASTASQHGSIPDVSTNSTSTSGSESPYFSNTTSSTSELAFTTTNISSTTTSIMMSETTTSLRYSNHTTTFYGNQSTTATASASSTTSSSAYGPGSEFELEGPLDLGSIPPTILDPVSPPDIDMGSLDRIDAQEKSNLWFNGPEAGGDEEDGGVTVRVAVEYKYPSIVLDHSIYIEDLECTSGGISGKLNQPLAYERAKTAWEAHPLIFITTNPSCIKEGEASFFIVSTAVSFEDGDQTFAISGTVSELADVFEDMAVDFGKITYECGGFDEALNNKLGYYSDEGDDQYVFSVAAPEAMPRDGAAIRPRDDSFSFMSERSVKIERRGCWIFCAIVNVVKAVVQAVVYVVAAVVMAVVHVVKEVVKRAEEVFLPIIKKVVDIGISVVKQAVKMVTFIATGKYDQLLSLGLNMVPPNTMLEDSPWGDALKFYSWSPDAGGEAWEASAYALDQIQGSLMGLEAEPEPGFEFYCINCGISGQMTAVGSIQATVFEGIKSAQIGVHGNLYAGSYLGVNVFAK</sequence>
<evidence type="ECO:0000256" key="1">
    <source>
        <dbReference type="SAM" id="MobiDB-lite"/>
    </source>
</evidence>
<evidence type="ECO:0000259" key="2">
    <source>
        <dbReference type="Pfam" id="PF22974"/>
    </source>
</evidence>
<dbReference type="Proteomes" id="UP001345013">
    <property type="component" value="Unassembled WGS sequence"/>
</dbReference>
<reference evidence="3 4" key="1">
    <citation type="submission" date="2023-08" db="EMBL/GenBank/DDBJ databases">
        <title>Black Yeasts Isolated from many extreme environments.</title>
        <authorList>
            <person name="Coleine C."/>
            <person name="Stajich J.E."/>
            <person name="Selbmann L."/>
        </authorList>
    </citation>
    <scope>NUCLEOTIDE SEQUENCE [LARGE SCALE GENOMIC DNA]</scope>
    <source>
        <strain evidence="3 4">CCFEE 5885</strain>
    </source>
</reference>
<accession>A0ABR0KDL3</accession>
<name>A0ABR0KDL3_9EURO</name>
<feature type="compositionally biased region" description="Polar residues" evidence="1">
    <location>
        <begin position="1"/>
        <end position="10"/>
    </location>
</feature>
<comment type="caution">
    <text evidence="3">The sequence shown here is derived from an EMBL/GenBank/DDBJ whole genome shotgun (WGS) entry which is preliminary data.</text>
</comment>
<organism evidence="3 4">
    <name type="scientific">Lithohypha guttulata</name>
    <dbReference type="NCBI Taxonomy" id="1690604"/>
    <lineage>
        <taxon>Eukaryota</taxon>
        <taxon>Fungi</taxon>
        <taxon>Dikarya</taxon>
        <taxon>Ascomycota</taxon>
        <taxon>Pezizomycotina</taxon>
        <taxon>Eurotiomycetes</taxon>
        <taxon>Chaetothyriomycetidae</taxon>
        <taxon>Chaetothyriales</taxon>
        <taxon>Trichomeriaceae</taxon>
        <taxon>Lithohypha</taxon>
    </lineage>
</organism>
<dbReference type="Pfam" id="PF22974">
    <property type="entry name" value="DUF7029"/>
    <property type="match status" value="1"/>
</dbReference>
<dbReference type="EMBL" id="JAVRRG010000042">
    <property type="protein sequence ID" value="KAK5093496.1"/>
    <property type="molecule type" value="Genomic_DNA"/>
</dbReference>
<feature type="domain" description="DUF7029" evidence="2">
    <location>
        <begin position="232"/>
        <end position="328"/>
    </location>
</feature>
<feature type="compositionally biased region" description="Low complexity" evidence="1">
    <location>
        <begin position="43"/>
        <end position="78"/>
    </location>
</feature>